<keyword evidence="2" id="KW-1185">Reference proteome</keyword>
<dbReference type="EMBL" id="KV784359">
    <property type="protein sequence ID" value="OEU15891.1"/>
    <property type="molecule type" value="Genomic_DNA"/>
</dbReference>
<gene>
    <name evidence="1" type="ORF">FRACYDRAFT_240586</name>
</gene>
<evidence type="ECO:0000313" key="2">
    <source>
        <dbReference type="Proteomes" id="UP000095751"/>
    </source>
</evidence>
<dbReference type="AlphaFoldDB" id="A0A1E7FCL1"/>
<dbReference type="InParanoid" id="A0A1E7FCL1"/>
<protein>
    <submittedName>
        <fullName evidence="1">Uncharacterized protein</fullName>
    </submittedName>
</protein>
<dbReference type="KEGG" id="fcy:FRACYDRAFT_240586"/>
<proteinExistence type="predicted"/>
<accession>A0A1E7FCL1</accession>
<dbReference type="Proteomes" id="UP000095751">
    <property type="component" value="Unassembled WGS sequence"/>
</dbReference>
<reference evidence="1 2" key="1">
    <citation type="submission" date="2016-09" db="EMBL/GenBank/DDBJ databases">
        <title>Extensive genetic diversity and differential bi-allelic expression allows diatom success in the polar Southern Ocean.</title>
        <authorList>
            <consortium name="DOE Joint Genome Institute"/>
            <person name="Mock T."/>
            <person name="Otillar R.P."/>
            <person name="Strauss J."/>
            <person name="Dupont C."/>
            <person name="Frickenhaus S."/>
            <person name="Maumus F."/>
            <person name="Mcmullan M."/>
            <person name="Sanges R."/>
            <person name="Schmutz J."/>
            <person name="Toseland A."/>
            <person name="Valas R."/>
            <person name="Veluchamy A."/>
            <person name="Ward B.J."/>
            <person name="Allen A."/>
            <person name="Barry K."/>
            <person name="Falciatore A."/>
            <person name="Ferrante M."/>
            <person name="Fortunato A.E."/>
            <person name="Gloeckner G."/>
            <person name="Gruber A."/>
            <person name="Hipkin R."/>
            <person name="Janech M."/>
            <person name="Kroth P."/>
            <person name="Leese F."/>
            <person name="Lindquist E."/>
            <person name="Lyon B.R."/>
            <person name="Martin J."/>
            <person name="Mayer C."/>
            <person name="Parker M."/>
            <person name="Quesneville H."/>
            <person name="Raymond J."/>
            <person name="Uhlig C."/>
            <person name="Valentin K.U."/>
            <person name="Worden A.Z."/>
            <person name="Armbrust E.V."/>
            <person name="Bowler C."/>
            <person name="Green B."/>
            <person name="Moulton V."/>
            <person name="Van Oosterhout C."/>
            <person name="Grigoriev I."/>
        </authorList>
    </citation>
    <scope>NUCLEOTIDE SEQUENCE [LARGE SCALE GENOMIC DNA]</scope>
    <source>
        <strain evidence="1 2">CCMP1102</strain>
    </source>
</reference>
<name>A0A1E7FCL1_9STRA</name>
<evidence type="ECO:0000313" key="1">
    <source>
        <dbReference type="EMBL" id="OEU15891.1"/>
    </source>
</evidence>
<sequence>MASVESDKDLIGFLLILQSMCAQNNGGMRVDEEYRNLITIQAAVSWRQDPKVDDATLADQIKDRYGSAIHTCGKFVFGQPVYNKVLANYCTPMTFKEYMLLSDADQIPINKIVKERCIAKLIIKNSLNDRARDQLSETSSKPNNGNKKKEEIAVVSYHDDVDTIDIPPVDDIILEDAPNDEPDIIEPYIIDINNSIIAEDKGIMFDNFNLLKNQNHQ</sequence>
<organism evidence="1 2">
    <name type="scientific">Fragilariopsis cylindrus CCMP1102</name>
    <dbReference type="NCBI Taxonomy" id="635003"/>
    <lineage>
        <taxon>Eukaryota</taxon>
        <taxon>Sar</taxon>
        <taxon>Stramenopiles</taxon>
        <taxon>Ochrophyta</taxon>
        <taxon>Bacillariophyta</taxon>
        <taxon>Bacillariophyceae</taxon>
        <taxon>Bacillariophycidae</taxon>
        <taxon>Bacillariales</taxon>
        <taxon>Bacillariaceae</taxon>
        <taxon>Fragilariopsis</taxon>
    </lineage>
</organism>